<evidence type="ECO:0008006" key="5">
    <source>
        <dbReference type="Google" id="ProtNLM"/>
    </source>
</evidence>
<feature type="region of interest" description="Disordered" evidence="1">
    <location>
        <begin position="76"/>
        <end position="107"/>
    </location>
</feature>
<evidence type="ECO:0000313" key="4">
    <source>
        <dbReference type="Proteomes" id="UP000649829"/>
    </source>
</evidence>
<keyword evidence="4" id="KW-1185">Reference proteome</keyword>
<gene>
    <name evidence="3" type="ORF">GCM10011534_30000</name>
</gene>
<proteinExistence type="predicted"/>
<comment type="caution">
    <text evidence="3">The sequence shown here is derived from an EMBL/GenBank/DDBJ whole genome shotgun (WGS) entry which is preliminary data.</text>
</comment>
<evidence type="ECO:0000256" key="2">
    <source>
        <dbReference type="SAM" id="SignalP"/>
    </source>
</evidence>
<feature type="chain" id="PRO_5037011220" description="DUF2946 domain-containing protein" evidence="2">
    <location>
        <begin position="25"/>
        <end position="107"/>
    </location>
</feature>
<feature type="signal peptide" evidence="2">
    <location>
        <begin position="1"/>
        <end position="24"/>
    </location>
</feature>
<name>A0A917T1U1_9RHOB</name>
<dbReference type="AlphaFoldDB" id="A0A917T1U1"/>
<reference evidence="3" key="1">
    <citation type="journal article" date="2014" name="Int. J. Syst. Evol. Microbiol.">
        <title>Complete genome sequence of Corynebacterium casei LMG S-19264T (=DSM 44701T), isolated from a smear-ripened cheese.</title>
        <authorList>
            <consortium name="US DOE Joint Genome Institute (JGI-PGF)"/>
            <person name="Walter F."/>
            <person name="Albersmeier A."/>
            <person name="Kalinowski J."/>
            <person name="Ruckert C."/>
        </authorList>
    </citation>
    <scope>NUCLEOTIDE SEQUENCE</scope>
    <source>
        <strain evidence="3">CGMCC 1.6293</strain>
    </source>
</reference>
<sequence>MRHFLAILMLVFTAWAILPSAAQAHGTPHEMPVLGACPDCTEMADAQAAEQSEGHRCHHGAGCAVHGLLAITPTVAPSPGLTGGPRPAAHAAPRSAMVARDLPPPRS</sequence>
<feature type="compositionally biased region" description="Low complexity" evidence="1">
    <location>
        <begin position="85"/>
        <end position="100"/>
    </location>
</feature>
<dbReference type="Proteomes" id="UP000649829">
    <property type="component" value="Unassembled WGS sequence"/>
</dbReference>
<keyword evidence="2" id="KW-0732">Signal</keyword>
<organism evidence="3 4">
    <name type="scientific">Pseudooceanicola nanhaiensis</name>
    <dbReference type="NCBI Taxonomy" id="375761"/>
    <lineage>
        <taxon>Bacteria</taxon>
        <taxon>Pseudomonadati</taxon>
        <taxon>Pseudomonadota</taxon>
        <taxon>Alphaproteobacteria</taxon>
        <taxon>Rhodobacterales</taxon>
        <taxon>Paracoccaceae</taxon>
        <taxon>Pseudooceanicola</taxon>
    </lineage>
</organism>
<evidence type="ECO:0000313" key="3">
    <source>
        <dbReference type="EMBL" id="GGM06253.1"/>
    </source>
</evidence>
<accession>A0A917T1U1</accession>
<protein>
    <recommendedName>
        <fullName evidence="5">DUF2946 domain-containing protein</fullName>
    </recommendedName>
</protein>
<dbReference type="RefSeq" id="WP_028287202.1">
    <property type="nucleotide sequence ID" value="NZ_BMLF01000002.1"/>
</dbReference>
<evidence type="ECO:0000256" key="1">
    <source>
        <dbReference type="SAM" id="MobiDB-lite"/>
    </source>
</evidence>
<reference evidence="3" key="2">
    <citation type="submission" date="2020-09" db="EMBL/GenBank/DDBJ databases">
        <authorList>
            <person name="Sun Q."/>
            <person name="Zhou Y."/>
        </authorList>
    </citation>
    <scope>NUCLEOTIDE SEQUENCE</scope>
    <source>
        <strain evidence="3">CGMCC 1.6293</strain>
    </source>
</reference>
<dbReference type="EMBL" id="BMLF01000002">
    <property type="protein sequence ID" value="GGM06253.1"/>
    <property type="molecule type" value="Genomic_DNA"/>
</dbReference>